<dbReference type="Pfam" id="PF13302">
    <property type="entry name" value="Acetyltransf_3"/>
    <property type="match status" value="1"/>
</dbReference>
<keyword evidence="3" id="KW-1185">Reference proteome</keyword>
<dbReference type="RefSeq" id="WP_093621829.1">
    <property type="nucleotide sequence ID" value="NZ_BOMT01000108.1"/>
</dbReference>
<dbReference type="OrthoDB" id="5191051at2"/>
<dbReference type="InterPro" id="IPR051908">
    <property type="entry name" value="Ribosomal_N-acetyltransferase"/>
</dbReference>
<dbReference type="InterPro" id="IPR016181">
    <property type="entry name" value="Acyl_CoA_acyltransferase"/>
</dbReference>
<dbReference type="Proteomes" id="UP000199645">
    <property type="component" value="Unassembled WGS sequence"/>
</dbReference>
<dbReference type="PANTHER" id="PTHR43441">
    <property type="entry name" value="RIBOSOMAL-PROTEIN-SERINE ACETYLTRANSFERASE"/>
    <property type="match status" value="1"/>
</dbReference>
<gene>
    <name evidence="2" type="ORF">SAMN05421541_12722</name>
</gene>
<dbReference type="GO" id="GO:0008999">
    <property type="term" value="F:protein-N-terminal-alanine acetyltransferase activity"/>
    <property type="evidence" value="ECO:0007669"/>
    <property type="project" value="TreeGrafter"/>
</dbReference>
<dbReference type="PANTHER" id="PTHR43441:SF10">
    <property type="entry name" value="ACETYLTRANSFERASE"/>
    <property type="match status" value="1"/>
</dbReference>
<dbReference type="SUPFAM" id="SSF55729">
    <property type="entry name" value="Acyl-CoA N-acyltransferases (Nat)"/>
    <property type="match status" value="1"/>
</dbReference>
<proteinExistence type="predicted"/>
<evidence type="ECO:0000313" key="3">
    <source>
        <dbReference type="Proteomes" id="UP000199645"/>
    </source>
</evidence>
<dbReference type="AlphaFoldDB" id="A0A1I2MCH7"/>
<name>A0A1I2MCH7_9ACTN</name>
<accession>A0A1I2MCH7</accession>
<dbReference type="PROSITE" id="PS51186">
    <property type="entry name" value="GNAT"/>
    <property type="match status" value="1"/>
</dbReference>
<organism evidence="2 3">
    <name type="scientific">Actinoplanes philippinensis</name>
    <dbReference type="NCBI Taxonomy" id="35752"/>
    <lineage>
        <taxon>Bacteria</taxon>
        <taxon>Bacillati</taxon>
        <taxon>Actinomycetota</taxon>
        <taxon>Actinomycetes</taxon>
        <taxon>Micromonosporales</taxon>
        <taxon>Micromonosporaceae</taxon>
        <taxon>Actinoplanes</taxon>
    </lineage>
</organism>
<keyword evidence="2" id="KW-0808">Transferase</keyword>
<reference evidence="2 3" key="1">
    <citation type="submission" date="2016-10" db="EMBL/GenBank/DDBJ databases">
        <authorList>
            <person name="de Groot N.N."/>
        </authorList>
    </citation>
    <scope>NUCLEOTIDE SEQUENCE [LARGE SCALE GENOMIC DNA]</scope>
    <source>
        <strain evidence="2 3">DSM 43019</strain>
    </source>
</reference>
<evidence type="ECO:0000259" key="1">
    <source>
        <dbReference type="PROSITE" id="PS51186"/>
    </source>
</evidence>
<evidence type="ECO:0000313" key="2">
    <source>
        <dbReference type="EMBL" id="SFF87257.1"/>
    </source>
</evidence>
<dbReference type="STRING" id="35752.SAMN05421541_12722"/>
<dbReference type="EMBL" id="FONV01000027">
    <property type="protein sequence ID" value="SFF87257.1"/>
    <property type="molecule type" value="Genomic_DNA"/>
</dbReference>
<protein>
    <submittedName>
        <fullName evidence="2">Ribosomal-protein-serine acetyltransferase</fullName>
    </submittedName>
</protein>
<feature type="domain" description="N-acetyltransferase" evidence="1">
    <location>
        <begin position="30"/>
        <end position="181"/>
    </location>
</feature>
<dbReference type="GO" id="GO:1990189">
    <property type="term" value="F:protein N-terminal-serine acetyltransferase activity"/>
    <property type="evidence" value="ECO:0007669"/>
    <property type="project" value="TreeGrafter"/>
</dbReference>
<dbReference type="GO" id="GO:0005737">
    <property type="term" value="C:cytoplasm"/>
    <property type="evidence" value="ECO:0007669"/>
    <property type="project" value="TreeGrafter"/>
</dbReference>
<sequence length="194" mass="20957">MSITAARFVWPIGDGTVLIPRTPAITGPYHELLVANHDRLAASSPGLTEPTVESTRATLERSGQAWLAGNRLPLAIGVRAGTGHRLVGAVSLSLDSAEVGFWIAADAEGRGYVSRALNAVFGHAFDDLGLHRIEMRTLTTNDRSRRVAERFGFTLEGVLRKAARFPDGHRDVALYALLADEFVASTRSRPEQAV</sequence>
<dbReference type="InterPro" id="IPR000182">
    <property type="entry name" value="GNAT_dom"/>
</dbReference>
<dbReference type="Gene3D" id="3.40.630.30">
    <property type="match status" value="1"/>
</dbReference>